<dbReference type="EMBL" id="ML179981">
    <property type="protein sequence ID" value="THU79750.1"/>
    <property type="molecule type" value="Genomic_DNA"/>
</dbReference>
<evidence type="ECO:0000256" key="1">
    <source>
        <dbReference type="SAM" id="MobiDB-lite"/>
    </source>
</evidence>
<feature type="region of interest" description="Disordered" evidence="1">
    <location>
        <begin position="69"/>
        <end position="127"/>
    </location>
</feature>
<sequence>MAHAQFDPKAMVDFDSLWPRGLFPDAVGVMSSTRGADSNRILNLQMSHIKSFLEFVKCCVRLEKGLQAHPPQYSGAIPGDGSEDTPVISYTPSPSPSPESQPGPSEPKGKKRKATEQSSKRSKRRRR</sequence>
<feature type="compositionally biased region" description="Pro residues" evidence="1">
    <location>
        <begin position="93"/>
        <end position="105"/>
    </location>
</feature>
<keyword evidence="3" id="KW-1185">Reference proteome</keyword>
<evidence type="ECO:0000313" key="2">
    <source>
        <dbReference type="EMBL" id="THU79750.1"/>
    </source>
</evidence>
<dbReference type="AlphaFoldDB" id="A0A4S8KVA4"/>
<reference evidence="2 3" key="1">
    <citation type="journal article" date="2019" name="Nat. Ecol. Evol.">
        <title>Megaphylogeny resolves global patterns of mushroom evolution.</title>
        <authorList>
            <person name="Varga T."/>
            <person name="Krizsan K."/>
            <person name="Foldi C."/>
            <person name="Dima B."/>
            <person name="Sanchez-Garcia M."/>
            <person name="Sanchez-Ramirez S."/>
            <person name="Szollosi G.J."/>
            <person name="Szarkandi J.G."/>
            <person name="Papp V."/>
            <person name="Albert L."/>
            <person name="Andreopoulos W."/>
            <person name="Angelini C."/>
            <person name="Antonin V."/>
            <person name="Barry K.W."/>
            <person name="Bougher N.L."/>
            <person name="Buchanan P."/>
            <person name="Buyck B."/>
            <person name="Bense V."/>
            <person name="Catcheside P."/>
            <person name="Chovatia M."/>
            <person name="Cooper J."/>
            <person name="Damon W."/>
            <person name="Desjardin D."/>
            <person name="Finy P."/>
            <person name="Geml J."/>
            <person name="Haridas S."/>
            <person name="Hughes K."/>
            <person name="Justo A."/>
            <person name="Karasinski D."/>
            <person name="Kautmanova I."/>
            <person name="Kiss B."/>
            <person name="Kocsube S."/>
            <person name="Kotiranta H."/>
            <person name="LaButti K.M."/>
            <person name="Lechner B.E."/>
            <person name="Liimatainen K."/>
            <person name="Lipzen A."/>
            <person name="Lukacs Z."/>
            <person name="Mihaltcheva S."/>
            <person name="Morgado L.N."/>
            <person name="Niskanen T."/>
            <person name="Noordeloos M.E."/>
            <person name="Ohm R.A."/>
            <person name="Ortiz-Santana B."/>
            <person name="Ovrebo C."/>
            <person name="Racz N."/>
            <person name="Riley R."/>
            <person name="Savchenko A."/>
            <person name="Shiryaev A."/>
            <person name="Soop K."/>
            <person name="Spirin V."/>
            <person name="Szebenyi C."/>
            <person name="Tomsovsky M."/>
            <person name="Tulloss R.E."/>
            <person name="Uehling J."/>
            <person name="Grigoriev I.V."/>
            <person name="Vagvolgyi C."/>
            <person name="Papp T."/>
            <person name="Martin F.M."/>
            <person name="Miettinen O."/>
            <person name="Hibbett D.S."/>
            <person name="Nagy L.G."/>
        </authorList>
    </citation>
    <scope>NUCLEOTIDE SEQUENCE [LARGE SCALE GENOMIC DNA]</scope>
    <source>
        <strain evidence="2 3">CBS 962.96</strain>
    </source>
</reference>
<protein>
    <submittedName>
        <fullName evidence="2">Uncharacterized protein</fullName>
    </submittedName>
</protein>
<gene>
    <name evidence="2" type="ORF">K435DRAFT_875114</name>
</gene>
<accession>A0A4S8KVA4</accession>
<organism evidence="2 3">
    <name type="scientific">Dendrothele bispora (strain CBS 962.96)</name>
    <dbReference type="NCBI Taxonomy" id="1314807"/>
    <lineage>
        <taxon>Eukaryota</taxon>
        <taxon>Fungi</taxon>
        <taxon>Dikarya</taxon>
        <taxon>Basidiomycota</taxon>
        <taxon>Agaricomycotina</taxon>
        <taxon>Agaricomycetes</taxon>
        <taxon>Agaricomycetidae</taxon>
        <taxon>Agaricales</taxon>
        <taxon>Agaricales incertae sedis</taxon>
        <taxon>Dendrothele</taxon>
    </lineage>
</organism>
<dbReference type="Proteomes" id="UP000297245">
    <property type="component" value="Unassembled WGS sequence"/>
</dbReference>
<evidence type="ECO:0000313" key="3">
    <source>
        <dbReference type="Proteomes" id="UP000297245"/>
    </source>
</evidence>
<name>A0A4S8KVA4_DENBC</name>
<proteinExistence type="predicted"/>